<gene>
    <name evidence="2" type="ORF">PCOR1329_LOCUS21635</name>
</gene>
<evidence type="ECO:0000256" key="1">
    <source>
        <dbReference type="SAM" id="MobiDB-lite"/>
    </source>
</evidence>
<keyword evidence="3" id="KW-1185">Reference proteome</keyword>
<feature type="non-terminal residue" evidence="2">
    <location>
        <position position="1"/>
    </location>
</feature>
<evidence type="ECO:0000313" key="3">
    <source>
        <dbReference type="Proteomes" id="UP001189429"/>
    </source>
</evidence>
<feature type="non-terminal residue" evidence="2">
    <location>
        <position position="93"/>
    </location>
</feature>
<sequence>RGERSRAALDGDLLVQDGRRAPAPSPCIFALLAPERGASSGCHSARRAGGGAGPPRARADGRREEAGAPESAAGPRTAPLRGSACGTRGCSGP</sequence>
<name>A0ABN9RKM1_9DINO</name>
<protein>
    <submittedName>
        <fullName evidence="2">Uncharacterized protein</fullName>
    </submittedName>
</protein>
<proteinExistence type="predicted"/>
<organism evidence="2 3">
    <name type="scientific">Prorocentrum cordatum</name>
    <dbReference type="NCBI Taxonomy" id="2364126"/>
    <lineage>
        <taxon>Eukaryota</taxon>
        <taxon>Sar</taxon>
        <taxon>Alveolata</taxon>
        <taxon>Dinophyceae</taxon>
        <taxon>Prorocentrales</taxon>
        <taxon>Prorocentraceae</taxon>
        <taxon>Prorocentrum</taxon>
    </lineage>
</organism>
<feature type="compositionally biased region" description="Basic and acidic residues" evidence="1">
    <location>
        <begin position="57"/>
        <end position="66"/>
    </location>
</feature>
<comment type="caution">
    <text evidence="2">The sequence shown here is derived from an EMBL/GenBank/DDBJ whole genome shotgun (WGS) entry which is preliminary data.</text>
</comment>
<evidence type="ECO:0000313" key="2">
    <source>
        <dbReference type="EMBL" id="CAK0819697.1"/>
    </source>
</evidence>
<reference evidence="2" key="1">
    <citation type="submission" date="2023-10" db="EMBL/GenBank/DDBJ databases">
        <authorList>
            <person name="Chen Y."/>
            <person name="Shah S."/>
            <person name="Dougan E. K."/>
            <person name="Thang M."/>
            <person name="Chan C."/>
        </authorList>
    </citation>
    <scope>NUCLEOTIDE SEQUENCE [LARGE SCALE GENOMIC DNA]</scope>
</reference>
<feature type="region of interest" description="Disordered" evidence="1">
    <location>
        <begin position="39"/>
        <end position="93"/>
    </location>
</feature>
<accession>A0ABN9RKM1</accession>
<dbReference type="EMBL" id="CAUYUJ010007142">
    <property type="protein sequence ID" value="CAK0819697.1"/>
    <property type="molecule type" value="Genomic_DNA"/>
</dbReference>
<dbReference type="Proteomes" id="UP001189429">
    <property type="component" value="Unassembled WGS sequence"/>
</dbReference>